<dbReference type="FunFam" id="2.60.40.790:FF:000049">
    <property type="entry name" value="Increased DNA methylation 3"/>
    <property type="match status" value="1"/>
</dbReference>
<dbReference type="InterPro" id="IPR039321">
    <property type="entry name" value="IDM2/3-like"/>
</dbReference>
<protein>
    <recommendedName>
        <fullName evidence="2">SHSP domain-containing protein</fullName>
    </recommendedName>
</protein>
<keyword evidence="4" id="KW-1185">Reference proteome</keyword>
<dbReference type="AlphaFoldDB" id="A0A565AX74"/>
<feature type="domain" description="SHSP" evidence="2">
    <location>
        <begin position="249"/>
        <end position="367"/>
    </location>
</feature>
<dbReference type="Proteomes" id="UP000489600">
    <property type="component" value="Unassembled WGS sequence"/>
</dbReference>
<evidence type="ECO:0000256" key="1">
    <source>
        <dbReference type="PROSITE-ProRule" id="PRU00285"/>
    </source>
</evidence>
<reference evidence="3" key="1">
    <citation type="submission" date="2019-07" db="EMBL/GenBank/DDBJ databases">
        <authorList>
            <person name="Dittberner H."/>
        </authorList>
    </citation>
    <scope>NUCLEOTIDE SEQUENCE [LARGE SCALE GENOMIC DNA]</scope>
</reference>
<evidence type="ECO:0000313" key="4">
    <source>
        <dbReference type="Proteomes" id="UP000489600"/>
    </source>
</evidence>
<dbReference type="InterPro" id="IPR002068">
    <property type="entry name" value="A-crystallin/Hsp20_dom"/>
</dbReference>
<dbReference type="PANTHER" id="PTHR34661">
    <property type="entry name" value="INCREASED DNA METHYLATION 3"/>
    <property type="match status" value="1"/>
</dbReference>
<name>A0A565AX74_9BRAS</name>
<proteinExistence type="inferred from homology"/>
<evidence type="ECO:0000259" key="2">
    <source>
        <dbReference type="PROSITE" id="PS01031"/>
    </source>
</evidence>
<dbReference type="EMBL" id="CABITT030000002">
    <property type="protein sequence ID" value="VVA93982.1"/>
    <property type="molecule type" value="Genomic_DNA"/>
</dbReference>
<dbReference type="GO" id="GO:0005634">
    <property type="term" value="C:nucleus"/>
    <property type="evidence" value="ECO:0007669"/>
    <property type="project" value="TreeGrafter"/>
</dbReference>
<evidence type="ECO:0000313" key="3">
    <source>
        <dbReference type="EMBL" id="VVA93982.1"/>
    </source>
</evidence>
<gene>
    <name evidence="3" type="ORF">ANE_LOCUS4427</name>
</gene>
<dbReference type="CDD" id="cd06464">
    <property type="entry name" value="ACD_sHsps-like"/>
    <property type="match status" value="1"/>
</dbReference>
<sequence>MSGGTTREIVSALVAENSRQGNVLISLDIEDDKLFLLHFIIGTYFGPDLRNHHHPKKQSAFQLQAASSPITSDDLSGSIMKRAELERVYHYIIRNADPSLIVKTGILRQYFNAKRNDSNRGFPLFRDLYPLALHPETRLRNQYKLIQSILFISDPDTSCMRQNCIKRFRRLTGMQSFTLSLSIDLTETNSIVVANEVEHGIVENMEPSKEDTCLEFPVTFAGNDKAGTRTSSEESDVAAKPGFGVNGPIAGTQAGPVVGLMDIGECTDAYLFRVSLPGVKRDERDFSCEVEDNGKVLVRGVTTTGEKRVHRYSQVFDMQTQNLCPAGHFSVSFHLPGPVHPQEFSGSFGTDGILEGIVMKKLQKQTV</sequence>
<dbReference type="Gene3D" id="2.60.40.790">
    <property type="match status" value="1"/>
</dbReference>
<dbReference type="PROSITE" id="PS01031">
    <property type="entry name" value="SHSP"/>
    <property type="match status" value="1"/>
</dbReference>
<dbReference type="OrthoDB" id="1927234at2759"/>
<dbReference type="PANTHER" id="PTHR34661:SF3">
    <property type="entry name" value="INCREASED DNA METHYLATION 2"/>
    <property type="match status" value="1"/>
</dbReference>
<dbReference type="InterPro" id="IPR008978">
    <property type="entry name" value="HSP20-like_chaperone"/>
</dbReference>
<organism evidence="3 4">
    <name type="scientific">Arabis nemorensis</name>
    <dbReference type="NCBI Taxonomy" id="586526"/>
    <lineage>
        <taxon>Eukaryota</taxon>
        <taxon>Viridiplantae</taxon>
        <taxon>Streptophyta</taxon>
        <taxon>Embryophyta</taxon>
        <taxon>Tracheophyta</taxon>
        <taxon>Spermatophyta</taxon>
        <taxon>Magnoliopsida</taxon>
        <taxon>eudicotyledons</taxon>
        <taxon>Gunneridae</taxon>
        <taxon>Pentapetalae</taxon>
        <taxon>rosids</taxon>
        <taxon>malvids</taxon>
        <taxon>Brassicales</taxon>
        <taxon>Brassicaceae</taxon>
        <taxon>Arabideae</taxon>
        <taxon>Arabis</taxon>
    </lineage>
</organism>
<comment type="similarity">
    <text evidence="1">Belongs to the small heat shock protein (HSP20) family.</text>
</comment>
<dbReference type="SUPFAM" id="SSF49764">
    <property type="entry name" value="HSP20-like chaperones"/>
    <property type="match status" value="1"/>
</dbReference>
<comment type="caution">
    <text evidence="3">The sequence shown here is derived from an EMBL/GenBank/DDBJ whole genome shotgun (WGS) entry which is preliminary data.</text>
</comment>
<accession>A0A565AX74</accession>